<reference evidence="1" key="1">
    <citation type="submission" date="2020-03" db="EMBL/GenBank/DDBJ databases">
        <title>The deep terrestrial virosphere.</title>
        <authorList>
            <person name="Holmfeldt K."/>
            <person name="Nilsson E."/>
            <person name="Simone D."/>
            <person name="Lopez-Fernandez M."/>
            <person name="Wu X."/>
            <person name="de Brujin I."/>
            <person name="Lundin D."/>
            <person name="Andersson A."/>
            <person name="Bertilsson S."/>
            <person name="Dopson M."/>
        </authorList>
    </citation>
    <scope>NUCLEOTIDE SEQUENCE</scope>
    <source>
        <strain evidence="1">MM171B02443</strain>
    </source>
</reference>
<gene>
    <name evidence="1" type="ORF">MM171B02443_0002</name>
</gene>
<protein>
    <submittedName>
        <fullName evidence="1">Uncharacterized protein</fullName>
    </submittedName>
</protein>
<organism evidence="1">
    <name type="scientific">viral metagenome</name>
    <dbReference type="NCBI Taxonomy" id="1070528"/>
    <lineage>
        <taxon>unclassified sequences</taxon>
        <taxon>metagenomes</taxon>
        <taxon>organismal metagenomes</taxon>
    </lineage>
</organism>
<dbReference type="AlphaFoldDB" id="A0A6M3X5B0"/>
<name>A0A6M3X5B0_9ZZZZ</name>
<accession>A0A6M3X5B0</accession>
<proteinExistence type="predicted"/>
<evidence type="ECO:0000313" key="1">
    <source>
        <dbReference type="EMBL" id="QJH92966.1"/>
    </source>
</evidence>
<sequence length="77" mass="8805">MKDETEINIHGVHIKMIPMVGINFCGDGYQLYNKELLGSLRSKIIDQKTSRKTIEMYNKTSKDLLEIVDHALILLAD</sequence>
<dbReference type="EMBL" id="MT143935">
    <property type="protein sequence ID" value="QJH92966.1"/>
    <property type="molecule type" value="Genomic_DNA"/>
</dbReference>